<dbReference type="InterPro" id="IPR029071">
    <property type="entry name" value="Ubiquitin-like_domsf"/>
</dbReference>
<evidence type="ECO:0000256" key="2">
    <source>
        <dbReference type="SAM" id="MobiDB-lite"/>
    </source>
</evidence>
<dbReference type="GO" id="GO:0005783">
    <property type="term" value="C:endoplasmic reticulum"/>
    <property type="evidence" value="ECO:0007669"/>
    <property type="project" value="TreeGrafter"/>
</dbReference>
<dbReference type="SMART" id="SM00594">
    <property type="entry name" value="UAS"/>
    <property type="match status" value="1"/>
</dbReference>
<dbReference type="GO" id="GO:0043130">
    <property type="term" value="F:ubiquitin binding"/>
    <property type="evidence" value="ECO:0007669"/>
    <property type="project" value="TreeGrafter"/>
</dbReference>
<dbReference type="Gene3D" id="3.10.20.90">
    <property type="entry name" value="Phosphatidylinositol 3-kinase Catalytic Subunit, Chain A, domain 1"/>
    <property type="match status" value="3"/>
</dbReference>
<dbReference type="InterPro" id="IPR001012">
    <property type="entry name" value="UBX_dom"/>
</dbReference>
<name>A0A553PDV6_TIGCA</name>
<dbReference type="STRING" id="6832.A0A553PDV6"/>
<reference evidence="4 5" key="1">
    <citation type="journal article" date="2018" name="Nat. Ecol. Evol.">
        <title>Genomic signatures of mitonuclear coevolution across populations of Tigriopus californicus.</title>
        <authorList>
            <person name="Barreto F.S."/>
            <person name="Watson E.T."/>
            <person name="Lima T.G."/>
            <person name="Willett C.S."/>
            <person name="Edmands S."/>
            <person name="Li W."/>
            <person name="Burton R.S."/>
        </authorList>
    </citation>
    <scope>NUCLEOTIDE SEQUENCE [LARGE SCALE GENOMIC DNA]</scope>
    <source>
        <strain evidence="4 5">San Diego</strain>
    </source>
</reference>
<dbReference type="InterPro" id="IPR006577">
    <property type="entry name" value="UAS"/>
</dbReference>
<dbReference type="SMART" id="SM00166">
    <property type="entry name" value="UBX"/>
    <property type="match status" value="1"/>
</dbReference>
<feature type="compositionally biased region" description="Acidic residues" evidence="2">
    <location>
        <begin position="271"/>
        <end position="280"/>
    </location>
</feature>
<evidence type="ECO:0000256" key="1">
    <source>
        <dbReference type="SAM" id="Coils"/>
    </source>
</evidence>
<feature type="region of interest" description="Disordered" evidence="2">
    <location>
        <begin position="230"/>
        <end position="299"/>
    </location>
</feature>
<dbReference type="SUPFAM" id="SSF54236">
    <property type="entry name" value="Ubiquitin-like"/>
    <property type="match status" value="3"/>
</dbReference>
<gene>
    <name evidence="4" type="ORF">TCAL_00613</name>
</gene>
<dbReference type="Proteomes" id="UP000318571">
    <property type="component" value="Chromosome 2"/>
</dbReference>
<dbReference type="InterPro" id="IPR033043">
    <property type="entry name" value="FAF1-like_UBX"/>
</dbReference>
<dbReference type="Pfam" id="PF21021">
    <property type="entry name" value="FAF1"/>
    <property type="match status" value="1"/>
</dbReference>
<accession>A0A553PDV6</accession>
<protein>
    <recommendedName>
        <fullName evidence="3">UBX domain-containing protein</fullName>
    </recommendedName>
</protein>
<feature type="compositionally biased region" description="Low complexity" evidence="2">
    <location>
        <begin position="251"/>
        <end position="263"/>
    </location>
</feature>
<comment type="caution">
    <text evidence="4">The sequence shown here is derived from an EMBL/GenBank/DDBJ whole genome shotgun (WGS) entry which is preliminary data.</text>
</comment>
<dbReference type="SUPFAM" id="SSF52833">
    <property type="entry name" value="Thioredoxin-like"/>
    <property type="match status" value="1"/>
</dbReference>
<dbReference type="PANTHER" id="PTHR23322:SF96">
    <property type="entry name" value="FAS-ASSOCIATED FACTOR 1"/>
    <property type="match status" value="1"/>
</dbReference>
<dbReference type="EMBL" id="VCGU01000005">
    <property type="protein sequence ID" value="TRY75859.1"/>
    <property type="molecule type" value="Genomic_DNA"/>
</dbReference>
<dbReference type="InterPro" id="IPR049483">
    <property type="entry name" value="FAF1_2-like_UAS"/>
</dbReference>
<evidence type="ECO:0000259" key="3">
    <source>
        <dbReference type="PROSITE" id="PS50033"/>
    </source>
</evidence>
<feature type="coiled-coil region" evidence="1">
    <location>
        <begin position="508"/>
        <end position="555"/>
    </location>
</feature>
<feature type="region of interest" description="Disordered" evidence="2">
    <location>
        <begin position="63"/>
        <end position="87"/>
    </location>
</feature>
<dbReference type="InterPro" id="IPR036249">
    <property type="entry name" value="Thioredoxin-like_sf"/>
</dbReference>
<keyword evidence="5" id="KW-1185">Reference proteome</keyword>
<evidence type="ECO:0000313" key="4">
    <source>
        <dbReference type="EMBL" id="TRY75859.1"/>
    </source>
</evidence>
<dbReference type="PANTHER" id="PTHR23322">
    <property type="entry name" value="FAS-ASSOCIATED PROTEIN"/>
    <property type="match status" value="1"/>
</dbReference>
<dbReference type="Gene3D" id="3.40.30.10">
    <property type="entry name" value="Glutaredoxin"/>
    <property type="match status" value="1"/>
</dbReference>
<dbReference type="Gene3D" id="1.10.8.10">
    <property type="entry name" value="DNA helicase RuvA subunit, C-terminal domain"/>
    <property type="match status" value="1"/>
</dbReference>
<sequence>MTSREEILADFQACTGIEDVEMAITQLEDAGWVLLDAVNKALPPAPAPPAPPVVEPMNTAFLGASSDTPIDVDSDSGTPPQSMMPVPDNEDVKTLKTLIQAETNCPPCQQTLRGLNGNSGLLVSNRRRLSELSLPKENFLHLITPSALMDTDNPESKPAEPGDFKLHIHCIPQAKTYDLNFRPTHSVLNVKLDVASLTNISVSRQEWTGWPVAINDDLSLAQIGIPQDHKLTLDRKPGPSDMPILDGSVASSSTSTTQRQSTSNHSGGLGESEDDFEDAMSEPAHMEDDDDDLFDPANLGAASSKRLQPLIPDDYGDNVMASLKFSEEFTARYGTPHPGFFPGTLDDAIKESCMQPPKQRKMLAIYLHHDNSVLTNVFCTQALCADSVVAFLNENFVTFGWDLTFSSNKKRALDMITNHFGSVTAATVRNLDIERLPLLALVYKLRGTTEIFQIIHGNVTLDELMSQLLQAHDTYFAQLAVEIREEEERQARDAVKREQDLAFEMAQHADREKELVKQREEEDRLEEERIQEAIRRSEEEARLKEEAEKERVRKEVAKTVPEEPPLDAKHTKIRFRIPGDNSNLERRFLPSDSLQTLLDFLTSKGFNSDEFKVLSSWPRRDLTSLERTSSLEELKLCPQETLTLEER</sequence>
<feature type="domain" description="UBX" evidence="3">
    <location>
        <begin position="580"/>
        <end position="644"/>
    </location>
</feature>
<dbReference type="GO" id="GO:0036503">
    <property type="term" value="P:ERAD pathway"/>
    <property type="evidence" value="ECO:0007669"/>
    <property type="project" value="TreeGrafter"/>
</dbReference>
<dbReference type="AlphaFoldDB" id="A0A553PDV6"/>
<dbReference type="GO" id="GO:0005634">
    <property type="term" value="C:nucleus"/>
    <property type="evidence" value="ECO:0007669"/>
    <property type="project" value="TreeGrafter"/>
</dbReference>
<dbReference type="CDD" id="cd01771">
    <property type="entry name" value="UBX_UBXN3A"/>
    <property type="match status" value="1"/>
</dbReference>
<dbReference type="PROSITE" id="PS50033">
    <property type="entry name" value="UBX"/>
    <property type="match status" value="1"/>
</dbReference>
<proteinExistence type="predicted"/>
<dbReference type="InterPro" id="IPR050730">
    <property type="entry name" value="UBX_domain-protein"/>
</dbReference>
<keyword evidence="1" id="KW-0175">Coiled coil</keyword>
<organism evidence="4 5">
    <name type="scientific">Tigriopus californicus</name>
    <name type="common">Marine copepod</name>
    <dbReference type="NCBI Taxonomy" id="6832"/>
    <lineage>
        <taxon>Eukaryota</taxon>
        <taxon>Metazoa</taxon>
        <taxon>Ecdysozoa</taxon>
        <taxon>Arthropoda</taxon>
        <taxon>Crustacea</taxon>
        <taxon>Multicrustacea</taxon>
        <taxon>Hexanauplia</taxon>
        <taxon>Copepoda</taxon>
        <taxon>Harpacticoida</taxon>
        <taxon>Harpacticidae</taxon>
        <taxon>Tigriopus</taxon>
    </lineage>
</organism>
<dbReference type="OMA" id="YEGCKTI"/>
<evidence type="ECO:0000313" key="5">
    <source>
        <dbReference type="Proteomes" id="UP000318571"/>
    </source>
</evidence>
<dbReference type="Pfam" id="PF00789">
    <property type="entry name" value="UBX"/>
    <property type="match status" value="1"/>
</dbReference>